<gene>
    <name evidence="3" type="ORF">GMARGA_LOCUS45616</name>
</gene>
<evidence type="ECO:0000256" key="1">
    <source>
        <dbReference type="RuleBase" id="RU361185"/>
    </source>
</evidence>
<accession>A0ABN7XQ08</accession>
<organism evidence="3 4">
    <name type="scientific">Gigaspora margarita</name>
    <dbReference type="NCBI Taxonomy" id="4874"/>
    <lineage>
        <taxon>Eukaryota</taxon>
        <taxon>Fungi</taxon>
        <taxon>Fungi incertae sedis</taxon>
        <taxon>Mucoromycota</taxon>
        <taxon>Glomeromycotina</taxon>
        <taxon>Glomeromycetes</taxon>
        <taxon>Diversisporales</taxon>
        <taxon>Gigasporaceae</taxon>
        <taxon>Gigaspora</taxon>
    </lineage>
</organism>
<dbReference type="InterPro" id="IPR000322">
    <property type="entry name" value="Glyco_hydro_31_TIM"/>
</dbReference>
<dbReference type="Gene3D" id="3.20.20.80">
    <property type="entry name" value="Glycosidases"/>
    <property type="match status" value="1"/>
</dbReference>
<feature type="non-terminal residue" evidence="3">
    <location>
        <position position="1"/>
    </location>
</feature>
<dbReference type="Proteomes" id="UP000789901">
    <property type="component" value="Unassembled WGS sequence"/>
</dbReference>
<protein>
    <submittedName>
        <fullName evidence="3">13300_t:CDS:1</fullName>
    </submittedName>
</protein>
<keyword evidence="1" id="KW-0326">Glycosidase</keyword>
<comment type="caution">
    <text evidence="3">The sequence shown here is derived from an EMBL/GenBank/DDBJ whole genome shotgun (WGS) entry which is preliminary data.</text>
</comment>
<evidence type="ECO:0000259" key="2">
    <source>
        <dbReference type="Pfam" id="PF01055"/>
    </source>
</evidence>
<feature type="domain" description="Glycoside hydrolase family 31 TIM barrel" evidence="2">
    <location>
        <begin position="1"/>
        <end position="66"/>
    </location>
</feature>
<keyword evidence="4" id="KW-1185">Reference proteome</keyword>
<proteinExistence type="inferred from homology"/>
<dbReference type="EMBL" id="CAJVQB010163903">
    <property type="protein sequence ID" value="CAG8856795.1"/>
    <property type="molecule type" value="Genomic_DNA"/>
</dbReference>
<name>A0ABN7XQ08_GIGMA</name>
<feature type="non-terminal residue" evidence="3">
    <location>
        <position position="85"/>
    </location>
</feature>
<keyword evidence="1" id="KW-0378">Hydrolase</keyword>
<sequence length="85" mass="9881">FPDPEKMQKDLMNKGRKMVTIIDPHIKRDEIYYVYKEANDLDLLKNLLAQFTLEYAGQACSSSWIDLSILWLKNGGVKNLHLINI</sequence>
<dbReference type="Pfam" id="PF01055">
    <property type="entry name" value="Glyco_hydro_31_2nd"/>
    <property type="match status" value="1"/>
</dbReference>
<reference evidence="3 4" key="1">
    <citation type="submission" date="2021-06" db="EMBL/GenBank/DDBJ databases">
        <authorList>
            <person name="Kallberg Y."/>
            <person name="Tangrot J."/>
            <person name="Rosling A."/>
        </authorList>
    </citation>
    <scope>NUCLEOTIDE SEQUENCE [LARGE SCALE GENOMIC DNA]</scope>
    <source>
        <strain evidence="3 4">120-4 pot B 10/14</strain>
    </source>
</reference>
<comment type="similarity">
    <text evidence="1">Belongs to the glycosyl hydrolase 31 family.</text>
</comment>
<evidence type="ECO:0000313" key="4">
    <source>
        <dbReference type="Proteomes" id="UP000789901"/>
    </source>
</evidence>
<evidence type="ECO:0000313" key="3">
    <source>
        <dbReference type="EMBL" id="CAG8856795.1"/>
    </source>
</evidence>